<reference evidence="2 3" key="1">
    <citation type="submission" date="2019-07" db="EMBL/GenBank/DDBJ databases">
        <title>Whole genome shotgun sequence of Aneurinibacillus danicus NBRC 102444.</title>
        <authorList>
            <person name="Hosoyama A."/>
            <person name="Uohara A."/>
            <person name="Ohji S."/>
            <person name="Ichikawa N."/>
        </authorList>
    </citation>
    <scope>NUCLEOTIDE SEQUENCE [LARGE SCALE GENOMIC DNA]</scope>
    <source>
        <strain evidence="2 3">NBRC 102444</strain>
    </source>
</reference>
<evidence type="ECO:0000313" key="3">
    <source>
        <dbReference type="Proteomes" id="UP000321157"/>
    </source>
</evidence>
<evidence type="ECO:0008006" key="4">
    <source>
        <dbReference type="Google" id="ProtNLM"/>
    </source>
</evidence>
<proteinExistence type="predicted"/>
<comment type="caution">
    <text evidence="2">The sequence shown here is derived from an EMBL/GenBank/DDBJ whole genome shotgun (WGS) entry which is preliminary data.</text>
</comment>
<protein>
    <recommendedName>
        <fullName evidence="4">YqzM family protein</fullName>
    </recommendedName>
</protein>
<keyword evidence="1" id="KW-0812">Transmembrane</keyword>
<gene>
    <name evidence="2" type="ORF">ADA01nite_30330</name>
</gene>
<evidence type="ECO:0000313" key="2">
    <source>
        <dbReference type="EMBL" id="GEN35573.1"/>
    </source>
</evidence>
<evidence type="ECO:0000256" key="1">
    <source>
        <dbReference type="SAM" id="Phobius"/>
    </source>
</evidence>
<accession>A0A511VDB5</accession>
<name>A0A511VDB5_9BACL</name>
<organism evidence="2 3">
    <name type="scientific">Aneurinibacillus danicus</name>
    <dbReference type="NCBI Taxonomy" id="267746"/>
    <lineage>
        <taxon>Bacteria</taxon>
        <taxon>Bacillati</taxon>
        <taxon>Bacillota</taxon>
        <taxon>Bacilli</taxon>
        <taxon>Bacillales</taxon>
        <taxon>Paenibacillaceae</taxon>
        <taxon>Aneurinibacillus group</taxon>
        <taxon>Aneurinibacillus</taxon>
    </lineage>
</organism>
<keyword evidence="1" id="KW-1133">Transmembrane helix</keyword>
<dbReference type="RefSeq" id="WP_146811104.1">
    <property type="nucleotide sequence ID" value="NZ_BJXX01000141.1"/>
</dbReference>
<sequence length="44" mass="4885">MAEPNLNLDKNQNDVIDSSLGFGVSFGVLMVIFIGMMVVEYFTK</sequence>
<dbReference type="InterPro" id="IPR025416">
    <property type="entry name" value="YqzM"/>
</dbReference>
<feature type="transmembrane region" description="Helical" evidence="1">
    <location>
        <begin position="20"/>
        <end position="42"/>
    </location>
</feature>
<dbReference type="Proteomes" id="UP000321157">
    <property type="component" value="Unassembled WGS sequence"/>
</dbReference>
<keyword evidence="1" id="KW-0472">Membrane</keyword>
<dbReference type="Pfam" id="PF14141">
    <property type="entry name" value="YqzM"/>
    <property type="match status" value="1"/>
</dbReference>
<dbReference type="EMBL" id="BJXX01000141">
    <property type="protein sequence ID" value="GEN35573.1"/>
    <property type="molecule type" value="Genomic_DNA"/>
</dbReference>
<dbReference type="AlphaFoldDB" id="A0A511VDB5"/>
<keyword evidence="3" id="KW-1185">Reference proteome</keyword>
<dbReference type="OrthoDB" id="2679928at2"/>